<evidence type="ECO:0008006" key="4">
    <source>
        <dbReference type="Google" id="ProtNLM"/>
    </source>
</evidence>
<comment type="caution">
    <text evidence="3">The sequence shown here is derived from an EMBL/GenBank/DDBJ whole genome shotgun (WGS) entry which is preliminary data.</text>
</comment>
<evidence type="ECO:0000313" key="3">
    <source>
        <dbReference type="EMBL" id="KKM00661.1"/>
    </source>
</evidence>
<evidence type="ECO:0000256" key="1">
    <source>
        <dbReference type="ARBA" id="ARBA00006484"/>
    </source>
</evidence>
<dbReference type="EMBL" id="LAZR01017381">
    <property type="protein sequence ID" value="KKM00661.1"/>
    <property type="molecule type" value="Genomic_DNA"/>
</dbReference>
<dbReference type="SUPFAM" id="SSF51735">
    <property type="entry name" value="NAD(P)-binding Rossmann-fold domains"/>
    <property type="match status" value="1"/>
</dbReference>
<dbReference type="GO" id="GO:0016491">
    <property type="term" value="F:oxidoreductase activity"/>
    <property type="evidence" value="ECO:0007669"/>
    <property type="project" value="UniProtKB-KW"/>
</dbReference>
<dbReference type="GO" id="GO:0016020">
    <property type="term" value="C:membrane"/>
    <property type="evidence" value="ECO:0007669"/>
    <property type="project" value="TreeGrafter"/>
</dbReference>
<protein>
    <recommendedName>
        <fullName evidence="4">Short-chain dehydrogenase/reductase SDR</fullName>
    </recommendedName>
</protein>
<comment type="similarity">
    <text evidence="1">Belongs to the short-chain dehydrogenases/reductases (SDR) family.</text>
</comment>
<dbReference type="Gene3D" id="3.40.50.720">
    <property type="entry name" value="NAD(P)-binding Rossmann-like Domain"/>
    <property type="match status" value="1"/>
</dbReference>
<organism evidence="3">
    <name type="scientific">marine sediment metagenome</name>
    <dbReference type="NCBI Taxonomy" id="412755"/>
    <lineage>
        <taxon>unclassified sequences</taxon>
        <taxon>metagenomes</taxon>
        <taxon>ecological metagenomes</taxon>
    </lineage>
</organism>
<dbReference type="InterPro" id="IPR036291">
    <property type="entry name" value="NAD(P)-bd_dom_sf"/>
</dbReference>
<sequence>MTKTLFLTGASSGIGAATARAAAKAGWNIGLFARSEDKLKDLATELGEQALVLVGDATDYDAQKAALDTLLEDAQDVFDKAGLEAKTIDELNERGLDMGGAVITSAAIAVHRRGDDLGPHRHGKPGAMHPAEKPGVRIAGGLWHDGFGQPVEHGLRALPPRHVAKGGRLGKIGGNGLPGGVARMAHPVETPLEHLVHLRAECVPIGGIQSVTLIVHPLAFRLHRPGTRARGTGAPTVAPRAA</sequence>
<name>A0A0F9J3X2_9ZZZZ</name>
<accession>A0A0F9J3X2</accession>
<keyword evidence="2" id="KW-0560">Oxidoreductase</keyword>
<dbReference type="PANTHER" id="PTHR44196">
    <property type="entry name" value="DEHYDROGENASE/REDUCTASE SDR FAMILY MEMBER 7B"/>
    <property type="match status" value="1"/>
</dbReference>
<dbReference type="InterPro" id="IPR002347">
    <property type="entry name" value="SDR_fam"/>
</dbReference>
<evidence type="ECO:0000256" key="2">
    <source>
        <dbReference type="ARBA" id="ARBA00023002"/>
    </source>
</evidence>
<dbReference type="AlphaFoldDB" id="A0A0F9J3X2"/>
<proteinExistence type="inferred from homology"/>
<dbReference type="Pfam" id="PF00106">
    <property type="entry name" value="adh_short"/>
    <property type="match status" value="1"/>
</dbReference>
<dbReference type="PANTHER" id="PTHR44196:SF1">
    <property type="entry name" value="DEHYDROGENASE_REDUCTASE SDR FAMILY MEMBER 7B"/>
    <property type="match status" value="1"/>
</dbReference>
<reference evidence="3" key="1">
    <citation type="journal article" date="2015" name="Nature">
        <title>Complex archaea that bridge the gap between prokaryotes and eukaryotes.</title>
        <authorList>
            <person name="Spang A."/>
            <person name="Saw J.H."/>
            <person name="Jorgensen S.L."/>
            <person name="Zaremba-Niedzwiedzka K."/>
            <person name="Martijn J."/>
            <person name="Lind A.E."/>
            <person name="van Eijk R."/>
            <person name="Schleper C."/>
            <person name="Guy L."/>
            <person name="Ettema T.J."/>
        </authorList>
    </citation>
    <scope>NUCLEOTIDE SEQUENCE</scope>
</reference>
<gene>
    <name evidence="3" type="ORF">LCGC14_1802200</name>
</gene>